<dbReference type="Gene3D" id="2.60.460.10">
    <property type="entry name" value="protein yfey like domain"/>
    <property type="match status" value="1"/>
</dbReference>
<accession>A0A317CCJ0</accession>
<feature type="chain" id="PRO_5016326931" evidence="1">
    <location>
        <begin position="27"/>
        <end position="203"/>
    </location>
</feature>
<evidence type="ECO:0000313" key="2">
    <source>
        <dbReference type="EMBL" id="PWQ96344.1"/>
    </source>
</evidence>
<dbReference type="EMBL" id="QGKL01000029">
    <property type="protein sequence ID" value="PWQ96344.1"/>
    <property type="molecule type" value="Genomic_DNA"/>
</dbReference>
<dbReference type="InterPro" id="IPR038714">
    <property type="entry name" value="YfeY-like_sf"/>
</dbReference>
<gene>
    <name evidence="2" type="ORF">DKT75_10190</name>
</gene>
<reference evidence="2 3" key="1">
    <citation type="submission" date="2018-05" db="EMBL/GenBank/DDBJ databases">
        <title>Leucothrix arctica sp. nov., isolated from Arctic seawater.</title>
        <authorList>
            <person name="Choi A."/>
            <person name="Baek K."/>
        </authorList>
    </citation>
    <scope>NUCLEOTIDE SEQUENCE [LARGE SCALE GENOMIC DNA]</scope>
    <source>
        <strain evidence="2 3">IMCC9719</strain>
    </source>
</reference>
<feature type="signal peptide" evidence="1">
    <location>
        <begin position="1"/>
        <end position="26"/>
    </location>
</feature>
<name>A0A317CCJ0_9GAMM</name>
<dbReference type="Pfam" id="PF06572">
    <property type="entry name" value="DUF1131"/>
    <property type="match status" value="1"/>
</dbReference>
<dbReference type="PROSITE" id="PS51257">
    <property type="entry name" value="PROKAR_LIPOPROTEIN"/>
    <property type="match status" value="1"/>
</dbReference>
<keyword evidence="1" id="KW-0732">Signal</keyword>
<dbReference type="AlphaFoldDB" id="A0A317CCJ0"/>
<dbReference type="Proteomes" id="UP000245506">
    <property type="component" value="Unassembled WGS sequence"/>
</dbReference>
<evidence type="ECO:0000256" key="1">
    <source>
        <dbReference type="SAM" id="SignalP"/>
    </source>
</evidence>
<comment type="caution">
    <text evidence="2">The sequence shown here is derived from an EMBL/GenBank/DDBJ whole genome shotgun (WGS) entry which is preliminary data.</text>
</comment>
<keyword evidence="3" id="KW-1185">Reference proteome</keyword>
<dbReference type="InterPro" id="IPR010938">
    <property type="entry name" value="DUF1131"/>
</dbReference>
<protein>
    <submittedName>
        <fullName evidence="2">DUF1131 domain-containing protein</fullName>
    </submittedName>
</protein>
<proteinExistence type="predicted"/>
<sequence length="203" mass="22120">MGKKMSKKLYQWLGALVITASLTACSDEITSVSTTEEAAATTQTTTGFSVSDLGLGTITTATPFNIHDVTLAFPNYSVVEELNFQEGKQYPIISVSKGAKTLFTINPTLDLKSIYSVVVEDNLINNSLNHRLGTLFSDIYADENKVFKCQAGVEEMSGKVLCLAPKASKLLYQFAGTWSGPDAQLPPTEVLSRWALETIIWKP</sequence>
<organism evidence="2 3">
    <name type="scientific">Leucothrix arctica</name>
    <dbReference type="NCBI Taxonomy" id="1481894"/>
    <lineage>
        <taxon>Bacteria</taxon>
        <taxon>Pseudomonadati</taxon>
        <taxon>Pseudomonadota</taxon>
        <taxon>Gammaproteobacteria</taxon>
        <taxon>Thiotrichales</taxon>
        <taxon>Thiotrichaceae</taxon>
        <taxon>Leucothrix</taxon>
    </lineage>
</organism>
<evidence type="ECO:0000313" key="3">
    <source>
        <dbReference type="Proteomes" id="UP000245506"/>
    </source>
</evidence>